<dbReference type="AlphaFoldDB" id="A0A139A0X7"/>
<evidence type="ECO:0000313" key="2">
    <source>
        <dbReference type="Proteomes" id="UP000070544"/>
    </source>
</evidence>
<name>A0A139A0X7_GONPJ</name>
<evidence type="ECO:0000313" key="1">
    <source>
        <dbReference type="EMBL" id="KXS10429.1"/>
    </source>
</evidence>
<reference evidence="1 2" key="1">
    <citation type="journal article" date="2015" name="Genome Biol. Evol.">
        <title>Phylogenomic analyses indicate that early fungi evolved digesting cell walls of algal ancestors of land plants.</title>
        <authorList>
            <person name="Chang Y."/>
            <person name="Wang S."/>
            <person name="Sekimoto S."/>
            <person name="Aerts A.L."/>
            <person name="Choi C."/>
            <person name="Clum A."/>
            <person name="LaButti K.M."/>
            <person name="Lindquist E.A."/>
            <person name="Yee Ngan C."/>
            <person name="Ohm R.A."/>
            <person name="Salamov A.A."/>
            <person name="Grigoriev I.V."/>
            <person name="Spatafora J.W."/>
            <person name="Berbee M.L."/>
        </authorList>
    </citation>
    <scope>NUCLEOTIDE SEQUENCE [LARGE SCALE GENOMIC DNA]</scope>
    <source>
        <strain evidence="1 2">JEL478</strain>
    </source>
</reference>
<protein>
    <submittedName>
        <fullName evidence="1">Uncharacterized protein</fullName>
    </submittedName>
</protein>
<gene>
    <name evidence="1" type="ORF">M427DRAFT_62405</name>
</gene>
<proteinExistence type="predicted"/>
<dbReference type="Proteomes" id="UP000070544">
    <property type="component" value="Unassembled WGS sequence"/>
</dbReference>
<accession>A0A139A0X7</accession>
<keyword evidence="2" id="KW-1185">Reference proteome</keyword>
<dbReference type="EMBL" id="KQ965827">
    <property type="protein sequence ID" value="KXS10429.1"/>
    <property type="molecule type" value="Genomic_DNA"/>
</dbReference>
<sequence>MTTLMNKDDLDGIDFSNPSVVRSFFARLWADRDVVRLHKTSEIFASALPRLCATGTRETQVAVVASVAELARRAVAELSVTATSRGGAPTGDEEEGEVHEDDIWGYRQEPVSLPQWDAFSKEAARCLGRVLAPAFTSMPFARIVVHDVQEVETSTADSKTEPKMDAENAAAASVPDSYLALLALTNSTILPHLPALGAAASGDPAYQINLISFLSTACTLSLLVRAAASTLGLAAAPNEATIQSQVGPTDKSQGLAHALEVSIIKACGGP</sequence>
<organism evidence="1 2">
    <name type="scientific">Gonapodya prolifera (strain JEL478)</name>
    <name type="common">Monoblepharis prolifera</name>
    <dbReference type="NCBI Taxonomy" id="1344416"/>
    <lineage>
        <taxon>Eukaryota</taxon>
        <taxon>Fungi</taxon>
        <taxon>Fungi incertae sedis</taxon>
        <taxon>Chytridiomycota</taxon>
        <taxon>Chytridiomycota incertae sedis</taxon>
        <taxon>Monoblepharidomycetes</taxon>
        <taxon>Monoblepharidales</taxon>
        <taxon>Gonapodyaceae</taxon>
        <taxon>Gonapodya</taxon>
    </lineage>
</organism>